<dbReference type="Gene3D" id="3.40.50.1000">
    <property type="entry name" value="HAD superfamily/HAD-like"/>
    <property type="match status" value="1"/>
</dbReference>
<dbReference type="EMBL" id="DVLT01000046">
    <property type="protein sequence ID" value="HIU03138.1"/>
    <property type="molecule type" value="Genomic_DNA"/>
</dbReference>
<dbReference type="PANTHER" id="PTHR43434">
    <property type="entry name" value="PHOSPHOGLYCOLATE PHOSPHATASE"/>
    <property type="match status" value="1"/>
</dbReference>
<evidence type="ECO:0000313" key="2">
    <source>
        <dbReference type="Proteomes" id="UP000824164"/>
    </source>
</evidence>
<dbReference type="Pfam" id="PF13419">
    <property type="entry name" value="HAD_2"/>
    <property type="match status" value="1"/>
</dbReference>
<dbReference type="SFLD" id="SFLDS00003">
    <property type="entry name" value="Haloacid_Dehalogenase"/>
    <property type="match status" value="1"/>
</dbReference>
<dbReference type="PANTHER" id="PTHR43434:SF1">
    <property type="entry name" value="PHOSPHOGLYCOLATE PHOSPHATASE"/>
    <property type="match status" value="1"/>
</dbReference>
<dbReference type="Gene3D" id="1.10.150.240">
    <property type="entry name" value="Putative phosphatase, domain 2"/>
    <property type="match status" value="1"/>
</dbReference>
<dbReference type="PRINTS" id="PR00413">
    <property type="entry name" value="HADHALOGNASE"/>
</dbReference>
<dbReference type="GO" id="GO:0006281">
    <property type="term" value="P:DNA repair"/>
    <property type="evidence" value="ECO:0007669"/>
    <property type="project" value="TreeGrafter"/>
</dbReference>
<dbReference type="SFLD" id="SFLDG01135">
    <property type="entry name" value="C1.5.6:_HAD__Beta-PGM__Phospha"/>
    <property type="match status" value="1"/>
</dbReference>
<dbReference type="SFLD" id="SFLDG01129">
    <property type="entry name" value="C1.5:_HAD__Beta-PGM__Phosphata"/>
    <property type="match status" value="1"/>
</dbReference>
<organism evidence="1 2">
    <name type="scientific">Candidatus Onthocola gallistercoris</name>
    <dbReference type="NCBI Taxonomy" id="2840876"/>
    <lineage>
        <taxon>Bacteria</taxon>
        <taxon>Bacillati</taxon>
        <taxon>Bacillota</taxon>
        <taxon>Bacilli</taxon>
        <taxon>Candidatus Onthocola</taxon>
    </lineage>
</organism>
<dbReference type="InterPro" id="IPR023198">
    <property type="entry name" value="PGP-like_dom2"/>
</dbReference>
<dbReference type="InterPro" id="IPR050155">
    <property type="entry name" value="HAD-like_hydrolase_sf"/>
</dbReference>
<dbReference type="GO" id="GO:0008967">
    <property type="term" value="F:phosphoglycolate phosphatase activity"/>
    <property type="evidence" value="ECO:0007669"/>
    <property type="project" value="TreeGrafter"/>
</dbReference>
<reference evidence="1" key="1">
    <citation type="submission" date="2020-10" db="EMBL/GenBank/DDBJ databases">
        <authorList>
            <person name="Gilroy R."/>
        </authorList>
    </citation>
    <scope>NUCLEOTIDE SEQUENCE</scope>
    <source>
        <strain evidence="1">CHK187-14744</strain>
    </source>
</reference>
<protein>
    <submittedName>
        <fullName evidence="1">HAD family hydrolase</fullName>
    </submittedName>
</protein>
<dbReference type="NCBIfam" id="TIGR01549">
    <property type="entry name" value="HAD-SF-IA-v1"/>
    <property type="match status" value="1"/>
</dbReference>
<name>A0A9D1KX68_9FIRM</name>
<dbReference type="SUPFAM" id="SSF56784">
    <property type="entry name" value="HAD-like"/>
    <property type="match status" value="1"/>
</dbReference>
<evidence type="ECO:0000313" key="1">
    <source>
        <dbReference type="EMBL" id="HIU03138.1"/>
    </source>
</evidence>
<comment type="caution">
    <text evidence="1">The sequence shown here is derived from an EMBL/GenBank/DDBJ whole genome shotgun (WGS) entry which is preliminary data.</text>
</comment>
<reference evidence="1" key="2">
    <citation type="journal article" date="2021" name="PeerJ">
        <title>Extensive microbial diversity within the chicken gut microbiome revealed by metagenomics and culture.</title>
        <authorList>
            <person name="Gilroy R."/>
            <person name="Ravi A."/>
            <person name="Getino M."/>
            <person name="Pursley I."/>
            <person name="Horton D.L."/>
            <person name="Alikhan N.F."/>
            <person name="Baker D."/>
            <person name="Gharbi K."/>
            <person name="Hall N."/>
            <person name="Watson M."/>
            <person name="Adriaenssens E.M."/>
            <person name="Foster-Nyarko E."/>
            <person name="Jarju S."/>
            <person name="Secka A."/>
            <person name="Antonio M."/>
            <person name="Oren A."/>
            <person name="Chaudhuri R.R."/>
            <person name="La Ragione R."/>
            <person name="Hildebrand F."/>
            <person name="Pallen M.J."/>
        </authorList>
    </citation>
    <scope>NUCLEOTIDE SEQUENCE</scope>
    <source>
        <strain evidence="1">CHK187-14744</strain>
    </source>
</reference>
<keyword evidence="1" id="KW-0378">Hydrolase</keyword>
<dbReference type="InterPro" id="IPR023214">
    <property type="entry name" value="HAD_sf"/>
</dbReference>
<dbReference type="AlphaFoldDB" id="A0A9D1KX68"/>
<dbReference type="InterPro" id="IPR041492">
    <property type="entry name" value="HAD_2"/>
</dbReference>
<accession>A0A9D1KX68</accession>
<dbReference type="InterPro" id="IPR036412">
    <property type="entry name" value="HAD-like_sf"/>
</dbReference>
<proteinExistence type="predicted"/>
<dbReference type="NCBIfam" id="TIGR01509">
    <property type="entry name" value="HAD-SF-IA-v3"/>
    <property type="match status" value="1"/>
</dbReference>
<dbReference type="InterPro" id="IPR006439">
    <property type="entry name" value="HAD-SF_hydro_IA"/>
</dbReference>
<dbReference type="Proteomes" id="UP000824164">
    <property type="component" value="Unassembled WGS sequence"/>
</dbReference>
<gene>
    <name evidence="1" type="ORF">IAB63_07795</name>
</gene>
<sequence>MIKACIFDLDGTLADTLVSIATATNKALESVGCPPQPVDDYRYYAGDGARTLIQRALKAAGDKNGEKFDETYRIYGEIFAKDCTFKVTVFEGMSQVLEQMKADGIRLAVLSNKPHERAKDVIRKLFGENLFDIVQGQVDGLPKKPDPSGALKIMEDFGLTPKECMYIGDTNVDMQTGRSAGMYTVGVLWGFRDKKELLDNHAQALADQPRDLLKLAKKGR</sequence>